<keyword evidence="2" id="KW-0614">Plasmid</keyword>
<gene>
    <name evidence="2" type="ORF">C2L97_17295</name>
</gene>
<dbReference type="AlphaFoldDB" id="A0A809E1V7"/>
<accession>A0A809E1V7</accession>
<proteinExistence type="predicted"/>
<organism evidence="2">
    <name type="scientific">Ralstonia solanacearum</name>
    <name type="common">Pseudomonas solanacearum</name>
    <dbReference type="NCBI Taxonomy" id="305"/>
    <lineage>
        <taxon>Bacteria</taxon>
        <taxon>Pseudomonadati</taxon>
        <taxon>Pseudomonadota</taxon>
        <taxon>Betaproteobacteria</taxon>
        <taxon>Burkholderiales</taxon>
        <taxon>Burkholderiaceae</taxon>
        <taxon>Ralstonia</taxon>
        <taxon>Ralstonia solanacearum species complex</taxon>
    </lineage>
</organism>
<reference evidence="2" key="1">
    <citation type="submission" date="2018-01" db="EMBL/GenBank/DDBJ databases">
        <title>Complete Genome Sequence of three strains from Ralstonia solanacearum ecotype Moko sequevar IIA-53 from Brazil.</title>
        <authorList>
            <person name="Silva J.R."/>
            <person name="Albuquerque G.M.R."/>
            <person name="Pais A.K.L."/>
            <person name="Silva A.M.F."/>
            <person name="Boiteux M.E.N.F."/>
            <person name="Souza E.B."/>
            <person name="Mariano R.L.R."/>
        </authorList>
    </citation>
    <scope>NUCLEOTIDE SEQUENCE [LARGE SCALE GENOMIC DNA]</scope>
    <source>
        <strain evidence="2">SFC</strain>
        <plasmid evidence="2">unnamed</plasmid>
    </source>
</reference>
<dbReference type="EMBL" id="CP026093">
    <property type="protein sequence ID" value="AYB59004.1"/>
    <property type="molecule type" value="Genomic_DNA"/>
</dbReference>
<sequence length="169" mass="18161">MGRGTGIGHEGIIPAFQGVAIAMARSRRPVCARCGAPASGKREVAGSRRKHAFRRRPPYRCRGSGIVPPCGARPAHSEPAVRCASSHCRRAHPAGLFPPLRHRPARTRESDPLHANIEATLCHAEKSPGVTFKVPRRPPPPLRLSLAPVGTQARRPADHPLHAPPNSRG</sequence>
<geneLocation type="plasmid" evidence="2">
    <name>unnamed</name>
</geneLocation>
<evidence type="ECO:0000256" key="1">
    <source>
        <dbReference type="SAM" id="MobiDB-lite"/>
    </source>
</evidence>
<protein>
    <submittedName>
        <fullName evidence="2">Uncharacterized protein</fullName>
    </submittedName>
</protein>
<name>A0A809E1V7_RALSL</name>
<feature type="region of interest" description="Disordered" evidence="1">
    <location>
        <begin position="128"/>
        <end position="169"/>
    </location>
</feature>
<evidence type="ECO:0000313" key="2">
    <source>
        <dbReference type="EMBL" id="AYB59004.1"/>
    </source>
</evidence>